<dbReference type="InterPro" id="IPR023631">
    <property type="entry name" value="Amidase_dom"/>
</dbReference>
<dbReference type="InterPro" id="IPR036928">
    <property type="entry name" value="AS_sf"/>
</dbReference>
<evidence type="ECO:0000256" key="1">
    <source>
        <dbReference type="ARBA" id="ARBA00009199"/>
    </source>
</evidence>
<evidence type="ECO:0000313" key="4">
    <source>
        <dbReference type="Proteomes" id="UP001596356"/>
    </source>
</evidence>
<keyword evidence="4" id="KW-1185">Reference proteome</keyword>
<evidence type="ECO:0000259" key="2">
    <source>
        <dbReference type="Pfam" id="PF01425"/>
    </source>
</evidence>
<feature type="domain" description="Amidase" evidence="2">
    <location>
        <begin position="26"/>
        <end position="447"/>
    </location>
</feature>
<dbReference type="SUPFAM" id="SSF75304">
    <property type="entry name" value="Amidase signature (AS) enzymes"/>
    <property type="match status" value="1"/>
</dbReference>
<comment type="caution">
    <text evidence="3">The sequence shown here is derived from an EMBL/GenBank/DDBJ whole genome shotgun (WGS) entry which is preliminary data.</text>
</comment>
<comment type="similarity">
    <text evidence="1">Belongs to the amidase family.</text>
</comment>
<protein>
    <submittedName>
        <fullName evidence="3">Amidase family protein</fullName>
    </submittedName>
</protein>
<dbReference type="EMBL" id="JBHSWJ010000002">
    <property type="protein sequence ID" value="MFC6714153.1"/>
    <property type="molecule type" value="Genomic_DNA"/>
</dbReference>
<dbReference type="PANTHER" id="PTHR11895">
    <property type="entry name" value="TRANSAMIDASE"/>
    <property type="match status" value="1"/>
</dbReference>
<dbReference type="PANTHER" id="PTHR11895:SF7">
    <property type="entry name" value="GLUTAMYL-TRNA(GLN) AMIDOTRANSFERASE SUBUNIT A, MITOCHONDRIAL"/>
    <property type="match status" value="1"/>
</dbReference>
<dbReference type="Proteomes" id="UP001596356">
    <property type="component" value="Unassembled WGS sequence"/>
</dbReference>
<dbReference type="InterPro" id="IPR000120">
    <property type="entry name" value="Amidase"/>
</dbReference>
<dbReference type="RefSeq" id="WP_377822430.1">
    <property type="nucleotide sequence ID" value="NZ_JBHSWJ010000002.1"/>
</dbReference>
<organism evidence="3 4">
    <name type="scientific">Branchiibius cervicis</name>
    <dbReference type="NCBI Taxonomy" id="908252"/>
    <lineage>
        <taxon>Bacteria</taxon>
        <taxon>Bacillati</taxon>
        <taxon>Actinomycetota</taxon>
        <taxon>Actinomycetes</taxon>
        <taxon>Micrococcales</taxon>
        <taxon>Dermacoccaceae</taxon>
        <taxon>Branchiibius</taxon>
    </lineage>
</organism>
<name>A0ABW2AU15_9MICO</name>
<accession>A0ABW2AU15</accession>
<dbReference type="Pfam" id="PF01425">
    <property type="entry name" value="Amidase"/>
    <property type="match status" value="1"/>
</dbReference>
<reference evidence="4" key="1">
    <citation type="journal article" date="2019" name="Int. J. Syst. Evol. Microbiol.">
        <title>The Global Catalogue of Microorganisms (GCM) 10K type strain sequencing project: providing services to taxonomists for standard genome sequencing and annotation.</title>
        <authorList>
            <consortium name="The Broad Institute Genomics Platform"/>
            <consortium name="The Broad Institute Genome Sequencing Center for Infectious Disease"/>
            <person name="Wu L."/>
            <person name="Ma J."/>
        </authorList>
    </citation>
    <scope>NUCLEOTIDE SEQUENCE [LARGE SCALE GENOMIC DNA]</scope>
    <source>
        <strain evidence="4">NBRC 106593</strain>
    </source>
</reference>
<gene>
    <name evidence="3" type="ORF">ACFQBT_10150</name>
</gene>
<proteinExistence type="inferred from homology"/>
<evidence type="ECO:0000313" key="3">
    <source>
        <dbReference type="EMBL" id="MFC6714153.1"/>
    </source>
</evidence>
<sequence length="473" mass="50730">MSRQPWQLTASQIVDAVQHGQLSASEVLESHLQRIDRVNPKVNALTVVFYERAREYAAALDARIALGERVGRLAGVPISIKENIDFTWSPTTEAATFLKDNVAPTDATLVQRLLDADAVPVARGNMPDFGLRWDTDNDLFGRTINPWDAERTPFGSSGGDAVAVATGMSAVGLGNDYGGSLRLPASAAGVCALRTSEGRVPAPVVAAAPVPLSLQKFAVNGPIARSVADLDLAFSVIHGADGRDPLAVTVDHPTGYDGPRRAAILRDPLGWGVEDGMAEAIDRAAGALGDAGWQIEEAEPPLLEDAARLWRRLSSQEMGGLFEPGVLPGPLTDGATQYFRDNVKGTELFDNVDAYVDAWARQALISSLWRQFQSRYPVMIGPVSTADPFPVGFDLSGTPATDELWRRHRLVVAVNFLGLPSVALPTHIGRNGLPYGVQVISPRFGEHIALAAASDVERELGAFTPVDPREPRE</sequence>
<dbReference type="Gene3D" id="3.90.1300.10">
    <property type="entry name" value="Amidase signature (AS) domain"/>
    <property type="match status" value="1"/>
</dbReference>